<comment type="caution">
    <text evidence="2">The sequence shown here is derived from an EMBL/GenBank/DDBJ whole genome shotgun (WGS) entry which is preliminary data.</text>
</comment>
<evidence type="ECO:0000313" key="3">
    <source>
        <dbReference type="Proteomes" id="UP000499080"/>
    </source>
</evidence>
<evidence type="ECO:0000256" key="1">
    <source>
        <dbReference type="SAM" id="SignalP"/>
    </source>
</evidence>
<name>A0A4Y2JML2_ARAVE</name>
<accession>A0A4Y2JML2</accession>
<dbReference type="Proteomes" id="UP000499080">
    <property type="component" value="Unassembled WGS sequence"/>
</dbReference>
<feature type="signal peptide" evidence="1">
    <location>
        <begin position="1"/>
        <end position="27"/>
    </location>
</feature>
<proteinExistence type="predicted"/>
<keyword evidence="3" id="KW-1185">Reference proteome</keyword>
<protein>
    <recommendedName>
        <fullName evidence="4">BTB domain-containing protein</fullName>
    </recommendedName>
</protein>
<dbReference type="AlphaFoldDB" id="A0A4Y2JML2"/>
<evidence type="ECO:0008006" key="4">
    <source>
        <dbReference type="Google" id="ProtNLM"/>
    </source>
</evidence>
<sequence>MFSLLIVNTLDLLKLLYLNFFACGSISSKLTNEVVENRNEHYAGKEKSQNISDMVGNLKYMDIDAILCDTELCTSTHTFTAHKIILTLYRPAVDYSTFAPQRLPTGRRLIDF</sequence>
<gene>
    <name evidence="2" type="ORF">AVEN_14102_1</name>
</gene>
<dbReference type="EMBL" id="BGPR01111291">
    <property type="protein sequence ID" value="GBM91623.1"/>
    <property type="molecule type" value="Genomic_DNA"/>
</dbReference>
<evidence type="ECO:0000313" key="2">
    <source>
        <dbReference type="EMBL" id="GBM91623.1"/>
    </source>
</evidence>
<organism evidence="2 3">
    <name type="scientific">Araneus ventricosus</name>
    <name type="common">Orbweaver spider</name>
    <name type="synonym">Epeira ventricosa</name>
    <dbReference type="NCBI Taxonomy" id="182803"/>
    <lineage>
        <taxon>Eukaryota</taxon>
        <taxon>Metazoa</taxon>
        <taxon>Ecdysozoa</taxon>
        <taxon>Arthropoda</taxon>
        <taxon>Chelicerata</taxon>
        <taxon>Arachnida</taxon>
        <taxon>Araneae</taxon>
        <taxon>Araneomorphae</taxon>
        <taxon>Entelegynae</taxon>
        <taxon>Araneoidea</taxon>
        <taxon>Araneidae</taxon>
        <taxon>Araneus</taxon>
    </lineage>
</organism>
<reference evidence="2 3" key="1">
    <citation type="journal article" date="2019" name="Sci. Rep.">
        <title>Orb-weaving spider Araneus ventricosus genome elucidates the spidroin gene catalogue.</title>
        <authorList>
            <person name="Kono N."/>
            <person name="Nakamura H."/>
            <person name="Ohtoshi R."/>
            <person name="Moran D.A.P."/>
            <person name="Shinohara A."/>
            <person name="Yoshida Y."/>
            <person name="Fujiwara M."/>
            <person name="Mori M."/>
            <person name="Tomita M."/>
            <person name="Arakawa K."/>
        </authorList>
    </citation>
    <scope>NUCLEOTIDE SEQUENCE [LARGE SCALE GENOMIC DNA]</scope>
</reference>
<keyword evidence="1" id="KW-0732">Signal</keyword>
<feature type="chain" id="PRO_5021197878" description="BTB domain-containing protein" evidence="1">
    <location>
        <begin position="28"/>
        <end position="112"/>
    </location>
</feature>